<reference evidence="1 2" key="1">
    <citation type="submission" date="2023-10" db="EMBL/GenBank/DDBJ databases">
        <title>Draft genome sequence of Xylaria bambusicola isolate GMP-LS, the root and basal stem rot pathogen of sugarcane in Indonesia.</title>
        <authorList>
            <person name="Selvaraj P."/>
            <person name="Muralishankar V."/>
            <person name="Muruganantham S."/>
            <person name="Sp S."/>
            <person name="Haryani S."/>
            <person name="Lau K.J.X."/>
            <person name="Naqvi N.I."/>
        </authorList>
    </citation>
    <scope>NUCLEOTIDE SEQUENCE [LARGE SCALE GENOMIC DNA]</scope>
    <source>
        <strain evidence="1">GMP-LS</strain>
    </source>
</reference>
<name>A0AAN7Z4V0_9PEZI</name>
<gene>
    <name evidence="1" type="ORF">RRF57_012842</name>
</gene>
<proteinExistence type="predicted"/>
<evidence type="ECO:0000313" key="2">
    <source>
        <dbReference type="Proteomes" id="UP001305414"/>
    </source>
</evidence>
<accession>A0AAN7Z4V0</accession>
<keyword evidence="2" id="KW-1185">Reference proteome</keyword>
<dbReference type="AlphaFoldDB" id="A0AAN7Z4V0"/>
<evidence type="ECO:0000313" key="1">
    <source>
        <dbReference type="EMBL" id="KAK5637130.1"/>
    </source>
</evidence>
<comment type="caution">
    <text evidence="1">The sequence shown here is derived from an EMBL/GenBank/DDBJ whole genome shotgun (WGS) entry which is preliminary data.</text>
</comment>
<dbReference type="EMBL" id="JAWHQM010000092">
    <property type="protein sequence ID" value="KAK5637130.1"/>
    <property type="molecule type" value="Genomic_DNA"/>
</dbReference>
<dbReference type="Proteomes" id="UP001305414">
    <property type="component" value="Unassembled WGS sequence"/>
</dbReference>
<protein>
    <submittedName>
        <fullName evidence="1">Uncharacterized protein</fullName>
    </submittedName>
</protein>
<sequence length="68" mass="7186">MQGFSQRIRSGIFIPMQAAFDKQALKTVVKLSSKSPLKPEGMSRELVGCSLNGGAAAMGANETVLPSF</sequence>
<organism evidence="1 2">
    <name type="scientific">Xylaria bambusicola</name>
    <dbReference type="NCBI Taxonomy" id="326684"/>
    <lineage>
        <taxon>Eukaryota</taxon>
        <taxon>Fungi</taxon>
        <taxon>Dikarya</taxon>
        <taxon>Ascomycota</taxon>
        <taxon>Pezizomycotina</taxon>
        <taxon>Sordariomycetes</taxon>
        <taxon>Xylariomycetidae</taxon>
        <taxon>Xylariales</taxon>
        <taxon>Xylariaceae</taxon>
        <taxon>Xylaria</taxon>
    </lineage>
</organism>